<dbReference type="EMBL" id="BPUR01000044">
    <property type="protein sequence ID" value="GJH22585.1"/>
    <property type="molecule type" value="Genomic_DNA"/>
</dbReference>
<proteinExistence type="predicted"/>
<evidence type="ECO:0000313" key="2">
    <source>
        <dbReference type="Proteomes" id="UP001055013"/>
    </source>
</evidence>
<comment type="caution">
    <text evidence="1">The sequence shown here is derived from an EMBL/GenBank/DDBJ whole genome shotgun (WGS) entry which is preliminary data.</text>
</comment>
<organism evidence="1 2">
    <name type="scientific">Caballeronia novacaledonica</name>
    <dbReference type="NCBI Taxonomy" id="1544861"/>
    <lineage>
        <taxon>Bacteria</taxon>
        <taxon>Pseudomonadati</taxon>
        <taxon>Pseudomonadota</taxon>
        <taxon>Betaproteobacteria</taxon>
        <taxon>Burkholderiales</taxon>
        <taxon>Burkholderiaceae</taxon>
        <taxon>Caballeronia</taxon>
    </lineage>
</organism>
<keyword evidence="2" id="KW-1185">Reference proteome</keyword>
<name>A0ACB5R682_9BURK</name>
<evidence type="ECO:0000313" key="1">
    <source>
        <dbReference type="EMBL" id="GJH22585.1"/>
    </source>
</evidence>
<sequence length="132" mass="13983">MSIFSNILNKIFHHDSAPASASPGAAPAAAPATTTAATPDQPAAAPMQEVDVEAVLTQMQASQGAQLNWRTSIVDLMKLLGLDSSLSARKELASELHYTGNTEDSASMNIWLHKQVMQKLAENGGKVPDDLK</sequence>
<protein>
    <submittedName>
        <fullName evidence="1">DUF3597 domain-containing protein</fullName>
    </submittedName>
</protein>
<gene>
    <name evidence="1" type="ORF">CBA19CS22_38605</name>
</gene>
<dbReference type="Proteomes" id="UP001055013">
    <property type="component" value="Unassembled WGS sequence"/>
</dbReference>
<reference evidence="1" key="1">
    <citation type="submission" date="2021-09" db="EMBL/GenBank/DDBJ databases">
        <title>Isolation and characterization of 3-chlorobenzoate degrading bacteria from soils in Shizuoka.</title>
        <authorList>
            <person name="Ifat A."/>
            <person name="Ogawa N."/>
            <person name="Kimbara K."/>
            <person name="Moriuchi R."/>
            <person name="Dohra H."/>
            <person name="Shintani M."/>
        </authorList>
    </citation>
    <scope>NUCLEOTIDE SEQUENCE</scope>
    <source>
        <strain evidence="1">19CS2-2</strain>
    </source>
</reference>
<accession>A0ACB5R682</accession>